<dbReference type="SUPFAM" id="SSF53098">
    <property type="entry name" value="Ribonuclease H-like"/>
    <property type="match status" value="1"/>
</dbReference>
<dbReference type="InterPro" id="IPR012337">
    <property type="entry name" value="RNaseH-like_sf"/>
</dbReference>
<proteinExistence type="predicted"/>
<organism evidence="1">
    <name type="scientific">viral metagenome</name>
    <dbReference type="NCBI Taxonomy" id="1070528"/>
    <lineage>
        <taxon>unclassified sequences</taxon>
        <taxon>metagenomes</taxon>
        <taxon>organismal metagenomes</taxon>
    </lineage>
</organism>
<reference evidence="1" key="1">
    <citation type="journal article" date="2020" name="Nature">
        <title>Giant virus diversity and host interactions through global metagenomics.</title>
        <authorList>
            <person name="Schulz F."/>
            <person name="Roux S."/>
            <person name="Paez-Espino D."/>
            <person name="Jungbluth S."/>
            <person name="Walsh D.A."/>
            <person name="Denef V.J."/>
            <person name="McMahon K.D."/>
            <person name="Konstantinidis K.T."/>
            <person name="Eloe-Fadrosh E.A."/>
            <person name="Kyrpides N.C."/>
            <person name="Woyke T."/>
        </authorList>
    </citation>
    <scope>NUCLEOTIDE SEQUENCE</scope>
    <source>
        <strain evidence="1">GVMAG-S-1101172-89</strain>
    </source>
</reference>
<dbReference type="EMBL" id="MN740808">
    <property type="protein sequence ID" value="QHU12638.1"/>
    <property type="molecule type" value="Genomic_DNA"/>
</dbReference>
<protein>
    <recommendedName>
        <fullName evidence="2">Mitochondrial resolvase Ydc2 catalytic domain-containing protein</fullName>
    </recommendedName>
</protein>
<sequence>MSTSKRVLTFDIGIRNLAWCLLERTEQVWSILGWENFDLLAGTTSEDATRKPICVRCGKSGTHLAGEIVICRKHAPPNFPILSDLSGNFYKTIPTLKILKTIPKISAKGRREEIISDLRTKFAIPISKKSVKQNSNLVVLHTALQNFVNFRLPLFRSANTILLENQPAFKNPTMKSLQILLFATLRERLPGTHVGFVHASKKTAGAKGGDKGYSERKRASEIRADEWFTKENIREREKWKNFLAEQHKKSDLCDALCMCLDFVVRTE</sequence>
<dbReference type="InterPro" id="IPR036397">
    <property type="entry name" value="RNaseH_sf"/>
</dbReference>
<name>A0A6C0K8P3_9ZZZZ</name>
<evidence type="ECO:0008006" key="2">
    <source>
        <dbReference type="Google" id="ProtNLM"/>
    </source>
</evidence>
<dbReference type="Gene3D" id="3.30.420.10">
    <property type="entry name" value="Ribonuclease H-like superfamily/Ribonuclease H"/>
    <property type="match status" value="1"/>
</dbReference>
<dbReference type="GO" id="GO:0003676">
    <property type="term" value="F:nucleic acid binding"/>
    <property type="evidence" value="ECO:0007669"/>
    <property type="project" value="InterPro"/>
</dbReference>
<dbReference type="AlphaFoldDB" id="A0A6C0K8P3"/>
<evidence type="ECO:0000313" key="1">
    <source>
        <dbReference type="EMBL" id="QHU12638.1"/>
    </source>
</evidence>
<accession>A0A6C0K8P3</accession>